<feature type="binding site" evidence="11">
    <location>
        <begin position="215"/>
        <end position="217"/>
    </location>
    <ligand>
        <name>S-adenosyl-L-methionine</name>
        <dbReference type="ChEBI" id="CHEBI:59789"/>
    </ligand>
</feature>
<dbReference type="EC" id="2.1.1.192" evidence="11"/>
<organism evidence="13 14">
    <name type="scientific">Tissierella creatinophila DSM 6911</name>
    <dbReference type="NCBI Taxonomy" id="1123403"/>
    <lineage>
        <taxon>Bacteria</taxon>
        <taxon>Bacillati</taxon>
        <taxon>Bacillota</taxon>
        <taxon>Tissierellia</taxon>
        <taxon>Tissierellales</taxon>
        <taxon>Tissierellaceae</taxon>
        <taxon>Tissierella</taxon>
    </lineage>
</organism>
<dbReference type="PANTHER" id="PTHR30544:SF5">
    <property type="entry name" value="RADICAL SAM CORE DOMAIN-CONTAINING PROTEIN"/>
    <property type="match status" value="1"/>
</dbReference>
<dbReference type="PROSITE" id="PS51918">
    <property type="entry name" value="RADICAL_SAM"/>
    <property type="match status" value="1"/>
</dbReference>
<accession>A0A1U7M338</accession>
<dbReference type="HAMAP" id="MF_01849">
    <property type="entry name" value="RNA_methyltr_RlmN"/>
    <property type="match status" value="1"/>
</dbReference>
<name>A0A1U7M338_TISCR</name>
<comment type="caution">
    <text evidence="11">Lacks conserved residue(s) required for the propagation of feature annotation.</text>
</comment>
<comment type="catalytic activity">
    <reaction evidence="11">
        <text>adenosine(37) in tRNA + 2 reduced [2Fe-2S]-[ferredoxin] + 2 S-adenosyl-L-methionine = 2-methyladenosine(37) in tRNA + 5'-deoxyadenosine + L-methionine + 2 oxidized [2Fe-2S]-[ferredoxin] + S-adenosyl-L-homocysteine</text>
        <dbReference type="Rhea" id="RHEA:43332"/>
        <dbReference type="Rhea" id="RHEA-COMP:10000"/>
        <dbReference type="Rhea" id="RHEA-COMP:10001"/>
        <dbReference type="Rhea" id="RHEA-COMP:10162"/>
        <dbReference type="Rhea" id="RHEA-COMP:10485"/>
        <dbReference type="ChEBI" id="CHEBI:17319"/>
        <dbReference type="ChEBI" id="CHEBI:33737"/>
        <dbReference type="ChEBI" id="CHEBI:33738"/>
        <dbReference type="ChEBI" id="CHEBI:57844"/>
        <dbReference type="ChEBI" id="CHEBI:57856"/>
        <dbReference type="ChEBI" id="CHEBI:59789"/>
        <dbReference type="ChEBI" id="CHEBI:74411"/>
        <dbReference type="ChEBI" id="CHEBI:74497"/>
        <dbReference type="EC" id="2.1.1.192"/>
    </reaction>
</comment>
<dbReference type="RefSeq" id="WP_269844004.1">
    <property type="nucleotide sequence ID" value="NZ_LTDM01000064.1"/>
</dbReference>
<dbReference type="GO" id="GO:0005737">
    <property type="term" value="C:cytoplasm"/>
    <property type="evidence" value="ECO:0007669"/>
    <property type="project" value="UniProtKB-SubCell"/>
</dbReference>
<proteinExistence type="inferred from homology"/>
<dbReference type="SFLD" id="SFLDG01062">
    <property type="entry name" value="methyltransferase_(Class_A)"/>
    <property type="match status" value="1"/>
</dbReference>
<dbReference type="GO" id="GO:0019843">
    <property type="term" value="F:rRNA binding"/>
    <property type="evidence" value="ECO:0007669"/>
    <property type="project" value="UniProtKB-UniRule"/>
</dbReference>
<dbReference type="Proteomes" id="UP000186112">
    <property type="component" value="Unassembled WGS sequence"/>
</dbReference>
<dbReference type="AlphaFoldDB" id="A0A1U7M338"/>
<feature type="active site" description="S-methylcysteine intermediate" evidence="11">
    <location>
        <position position="334"/>
    </location>
</feature>
<evidence type="ECO:0000313" key="14">
    <source>
        <dbReference type="Proteomes" id="UP000186112"/>
    </source>
</evidence>
<evidence type="ECO:0000313" key="13">
    <source>
        <dbReference type="EMBL" id="OLS01711.1"/>
    </source>
</evidence>
<evidence type="ECO:0000256" key="7">
    <source>
        <dbReference type="ARBA" id="ARBA00022691"/>
    </source>
</evidence>
<dbReference type="InterPro" id="IPR013785">
    <property type="entry name" value="Aldolase_TIM"/>
</dbReference>
<dbReference type="CDD" id="cd01335">
    <property type="entry name" value="Radical_SAM"/>
    <property type="match status" value="1"/>
</dbReference>
<dbReference type="GO" id="GO:0030488">
    <property type="term" value="P:tRNA methylation"/>
    <property type="evidence" value="ECO:0007669"/>
    <property type="project" value="UniProtKB-UniRule"/>
</dbReference>
<reference evidence="13 14" key="1">
    <citation type="submission" date="2016-02" db="EMBL/GenBank/DDBJ databases">
        <title>Genome sequence of Tissierella creatinophila DSM 6911.</title>
        <authorList>
            <person name="Poehlein A."/>
            <person name="Daniel R."/>
        </authorList>
    </citation>
    <scope>NUCLEOTIDE SEQUENCE [LARGE SCALE GENOMIC DNA]</scope>
    <source>
        <strain evidence="13 14">DSM 6911</strain>
    </source>
</reference>
<dbReference type="Gene3D" id="1.10.150.530">
    <property type="match status" value="1"/>
</dbReference>
<feature type="active site" description="Proton acceptor" evidence="11">
    <location>
        <position position="93"/>
    </location>
</feature>
<comment type="catalytic activity">
    <reaction evidence="11">
        <text>adenosine(2503) in 23S rRNA + 2 reduced [2Fe-2S]-[ferredoxin] + 2 S-adenosyl-L-methionine = 2-methyladenosine(2503) in 23S rRNA + 5'-deoxyadenosine + L-methionine + 2 oxidized [2Fe-2S]-[ferredoxin] + S-adenosyl-L-homocysteine</text>
        <dbReference type="Rhea" id="RHEA:42916"/>
        <dbReference type="Rhea" id="RHEA-COMP:10000"/>
        <dbReference type="Rhea" id="RHEA-COMP:10001"/>
        <dbReference type="Rhea" id="RHEA-COMP:10152"/>
        <dbReference type="Rhea" id="RHEA-COMP:10282"/>
        <dbReference type="ChEBI" id="CHEBI:17319"/>
        <dbReference type="ChEBI" id="CHEBI:33737"/>
        <dbReference type="ChEBI" id="CHEBI:33738"/>
        <dbReference type="ChEBI" id="CHEBI:57844"/>
        <dbReference type="ChEBI" id="CHEBI:57856"/>
        <dbReference type="ChEBI" id="CHEBI:59789"/>
        <dbReference type="ChEBI" id="CHEBI:74411"/>
        <dbReference type="ChEBI" id="CHEBI:74497"/>
        <dbReference type="EC" id="2.1.1.192"/>
    </reaction>
</comment>
<dbReference type="GO" id="GO:0046872">
    <property type="term" value="F:metal ion binding"/>
    <property type="evidence" value="ECO:0007669"/>
    <property type="project" value="UniProtKB-KW"/>
</dbReference>
<dbReference type="InterPro" id="IPR058240">
    <property type="entry name" value="rSAM_sf"/>
</dbReference>
<keyword evidence="14" id="KW-1185">Reference proteome</keyword>
<evidence type="ECO:0000256" key="6">
    <source>
        <dbReference type="ARBA" id="ARBA00022679"/>
    </source>
</evidence>
<keyword evidence="10 11" id="KW-0411">Iron-sulfur</keyword>
<keyword evidence="9 11" id="KW-0408">Iron</keyword>
<dbReference type="InterPro" id="IPR027492">
    <property type="entry name" value="RNA_MTrfase_RlmN"/>
</dbReference>
<evidence type="ECO:0000256" key="5">
    <source>
        <dbReference type="ARBA" id="ARBA00022603"/>
    </source>
</evidence>
<dbReference type="Gene3D" id="3.20.20.70">
    <property type="entry name" value="Aldolase class I"/>
    <property type="match status" value="1"/>
</dbReference>
<feature type="binding site" evidence="11">
    <location>
        <position position="113"/>
    </location>
    <ligand>
        <name>[4Fe-4S] cluster</name>
        <dbReference type="ChEBI" id="CHEBI:49883"/>
        <note>4Fe-4S-S-AdoMet</note>
    </ligand>
</feature>
<keyword evidence="6 11" id="KW-0808">Transferase</keyword>
<dbReference type="GO" id="GO:0002935">
    <property type="term" value="F:tRNA (adenine(37)-C2)-methyltransferase activity"/>
    <property type="evidence" value="ECO:0007669"/>
    <property type="project" value="UniProtKB-UniRule"/>
</dbReference>
<dbReference type="InterPro" id="IPR004383">
    <property type="entry name" value="rRNA_lsu_MTrfase_RlmN/Cfr"/>
</dbReference>
<evidence type="ECO:0000256" key="9">
    <source>
        <dbReference type="ARBA" id="ARBA00023004"/>
    </source>
</evidence>
<keyword evidence="4 11" id="KW-0698">rRNA processing</keyword>
<dbReference type="SFLD" id="SFLDS00029">
    <property type="entry name" value="Radical_SAM"/>
    <property type="match status" value="1"/>
</dbReference>
<feature type="binding site" evidence="11">
    <location>
        <position position="291"/>
    </location>
    <ligand>
        <name>S-adenosyl-L-methionine</name>
        <dbReference type="ChEBI" id="CHEBI:59789"/>
    </ligand>
</feature>
<dbReference type="EMBL" id="LTDM01000064">
    <property type="protein sequence ID" value="OLS01711.1"/>
    <property type="molecule type" value="Genomic_DNA"/>
</dbReference>
<keyword evidence="3 11" id="KW-0963">Cytoplasm</keyword>
<feature type="binding site" evidence="11">
    <location>
        <position position="120"/>
    </location>
    <ligand>
        <name>[4Fe-4S] cluster</name>
        <dbReference type="ChEBI" id="CHEBI:49883"/>
        <note>4Fe-4S-S-AdoMet</note>
    </ligand>
</feature>
<dbReference type="GO" id="GO:0070475">
    <property type="term" value="P:rRNA base methylation"/>
    <property type="evidence" value="ECO:0007669"/>
    <property type="project" value="UniProtKB-UniRule"/>
</dbReference>
<dbReference type="InterPro" id="IPR040072">
    <property type="entry name" value="Methyltransferase_A"/>
</dbReference>
<keyword evidence="5 11" id="KW-0489">Methyltransferase</keyword>
<feature type="binding site" evidence="11">
    <location>
        <begin position="160"/>
        <end position="161"/>
    </location>
    <ligand>
        <name>S-adenosyl-L-methionine</name>
        <dbReference type="ChEBI" id="CHEBI:59789"/>
    </ligand>
</feature>
<evidence type="ECO:0000256" key="1">
    <source>
        <dbReference type="ARBA" id="ARBA00004496"/>
    </source>
</evidence>
<evidence type="ECO:0000256" key="8">
    <source>
        <dbReference type="ARBA" id="ARBA00022723"/>
    </source>
</evidence>
<dbReference type="GO" id="GO:0070040">
    <property type="term" value="F:rRNA (adenine(2503)-C2-)-methyltransferase activity"/>
    <property type="evidence" value="ECO:0007669"/>
    <property type="project" value="UniProtKB-UniRule"/>
</dbReference>
<comment type="subcellular location">
    <subcellularLocation>
        <location evidence="1 11">Cytoplasm</location>
    </subcellularLocation>
</comment>
<feature type="binding site" evidence="11">
    <location>
        <position position="117"/>
    </location>
    <ligand>
        <name>[4Fe-4S] cluster</name>
        <dbReference type="ChEBI" id="CHEBI:49883"/>
        <note>4Fe-4S-S-AdoMet</note>
    </ligand>
</feature>
<gene>
    <name evidence="11 13" type="primary">rlmN</name>
    <name evidence="13" type="ORF">TICRE_23110</name>
</gene>
<comment type="miscellaneous">
    <text evidence="11">Reaction proceeds by a ping-pong mechanism involving intermediate methylation of a conserved cysteine residue.</text>
</comment>
<keyword evidence="11" id="KW-0819">tRNA processing</keyword>
<dbReference type="SFLD" id="SFLDF00275">
    <property type="entry name" value="adenosine_C2_methyltransferase"/>
    <property type="match status" value="1"/>
</dbReference>
<dbReference type="Pfam" id="PF04055">
    <property type="entry name" value="Radical_SAM"/>
    <property type="match status" value="1"/>
</dbReference>
<dbReference type="PANTHER" id="PTHR30544">
    <property type="entry name" value="23S RRNA METHYLTRANSFERASE"/>
    <property type="match status" value="1"/>
</dbReference>
<keyword evidence="7 11" id="KW-0949">S-adenosyl-L-methionine</keyword>
<evidence type="ECO:0000256" key="10">
    <source>
        <dbReference type="ARBA" id="ARBA00023014"/>
    </source>
</evidence>
<comment type="caution">
    <text evidence="13">The sequence shown here is derived from an EMBL/GenBank/DDBJ whole genome shotgun (WGS) entry which is preliminary data.</text>
</comment>
<evidence type="ECO:0000256" key="3">
    <source>
        <dbReference type="ARBA" id="ARBA00022490"/>
    </source>
</evidence>
<dbReference type="PIRSF" id="PIRSF006004">
    <property type="entry name" value="CHP00048"/>
    <property type="match status" value="1"/>
</dbReference>
<keyword evidence="2 11" id="KW-0004">4Fe-4S</keyword>
<keyword evidence="11" id="KW-1015">Disulfide bond</keyword>
<dbReference type="NCBIfam" id="TIGR00048">
    <property type="entry name" value="rRNA_mod_RlmN"/>
    <property type="match status" value="1"/>
</dbReference>
<comment type="function">
    <text evidence="11">Specifically methylates position 2 of adenine 2503 in 23S rRNA and position 2 of adenine 37 in tRNAs.</text>
</comment>
<dbReference type="GO" id="GO:0000049">
    <property type="term" value="F:tRNA binding"/>
    <property type="evidence" value="ECO:0007669"/>
    <property type="project" value="UniProtKB-UniRule"/>
</dbReference>
<comment type="cofactor">
    <cofactor evidence="11">
        <name>[4Fe-4S] cluster</name>
        <dbReference type="ChEBI" id="CHEBI:49883"/>
    </cofactor>
    <text evidence="11">Binds 1 [4Fe-4S] cluster. The cluster is coordinated with 3 cysteines and an exchangeable S-adenosyl-L-methionine.</text>
</comment>
<sequence length="346" mass="40050">MKEIELNSLTLEETKDIMLSLGEKAYRGEQLFSSFNRNKELDIEEINILPQKLRKMLIEKGKVRKINILKKFSSNIDDTRKYLFLLEDGNIIESVLMVYPHGNSICISTQVGCRMGCEFCASTKEGRIRNLTTSEMLNQIYLIEKDLDENIDNIVLMGSGEPLDNYENTLKFLNIIHEPKGHNTSYRNITLSTCGIVPKIYDLANENLPITLSISLHSPFDSEREKMMPIAKTYNIEKLLKASKYYEEITNRRVTFEYTLIEGVNDRCEDINELGKLLKDINSHVNLIPLNPIKEYNRERPELSSVEKFKNKLEKRHIKATVRKEKGTDISASCGQLRRDYIERSQ</sequence>
<dbReference type="FunFam" id="3.20.20.70:FF:000014">
    <property type="entry name" value="Probable dual-specificity RNA methyltransferase RlmN"/>
    <property type="match status" value="1"/>
</dbReference>
<feature type="binding site" evidence="11">
    <location>
        <position position="192"/>
    </location>
    <ligand>
        <name>S-adenosyl-L-methionine</name>
        <dbReference type="ChEBI" id="CHEBI:59789"/>
    </ligand>
</feature>
<evidence type="ECO:0000256" key="11">
    <source>
        <dbReference type="HAMAP-Rule" id="MF_01849"/>
    </source>
</evidence>
<evidence type="ECO:0000259" key="12">
    <source>
        <dbReference type="PROSITE" id="PS51918"/>
    </source>
</evidence>
<protein>
    <recommendedName>
        <fullName evidence="11">Probable dual-specificity RNA methyltransferase RlmN</fullName>
        <ecNumber evidence="11">2.1.1.192</ecNumber>
    </recommendedName>
    <alternativeName>
        <fullName evidence="11">23S rRNA (adenine(2503)-C(2))-methyltransferase</fullName>
    </alternativeName>
    <alternativeName>
        <fullName evidence="11">23S rRNA m2A2503 methyltransferase</fullName>
    </alternativeName>
    <alternativeName>
        <fullName evidence="11">Ribosomal RNA large subunit methyltransferase N</fullName>
    </alternativeName>
    <alternativeName>
        <fullName evidence="11">tRNA (adenine(37)-C(2))-methyltransferase</fullName>
    </alternativeName>
    <alternativeName>
        <fullName evidence="11">tRNA m2A37 methyltransferase</fullName>
    </alternativeName>
</protein>
<evidence type="ECO:0000256" key="2">
    <source>
        <dbReference type="ARBA" id="ARBA00022485"/>
    </source>
</evidence>
<dbReference type="SUPFAM" id="SSF102114">
    <property type="entry name" value="Radical SAM enzymes"/>
    <property type="match status" value="1"/>
</dbReference>
<keyword evidence="8 11" id="KW-0479">Metal-binding</keyword>
<dbReference type="InterPro" id="IPR007197">
    <property type="entry name" value="rSAM"/>
</dbReference>
<evidence type="ECO:0000256" key="4">
    <source>
        <dbReference type="ARBA" id="ARBA00022552"/>
    </source>
</evidence>
<dbReference type="GO" id="GO:0051539">
    <property type="term" value="F:4 iron, 4 sulfur cluster binding"/>
    <property type="evidence" value="ECO:0007669"/>
    <property type="project" value="UniProtKB-UniRule"/>
</dbReference>
<feature type="domain" description="Radical SAM core" evidence="12">
    <location>
        <begin position="99"/>
        <end position="329"/>
    </location>
</feature>
<comment type="similarity">
    <text evidence="11">Belongs to the radical SAM superfamily. RlmN family.</text>
</comment>